<evidence type="ECO:0000313" key="1">
    <source>
        <dbReference type="EMBL" id="CAG2069198.1"/>
    </source>
</evidence>
<name>A0ABN7PU75_TIMPD</name>
<evidence type="ECO:0000313" key="2">
    <source>
        <dbReference type="Proteomes" id="UP001153148"/>
    </source>
</evidence>
<dbReference type="Proteomes" id="UP001153148">
    <property type="component" value="Unassembled WGS sequence"/>
</dbReference>
<feature type="non-terminal residue" evidence="1">
    <location>
        <position position="111"/>
    </location>
</feature>
<proteinExistence type="predicted"/>
<accession>A0ABN7PU75</accession>
<dbReference type="EMBL" id="CAJPIN010121023">
    <property type="protein sequence ID" value="CAG2069198.1"/>
    <property type="molecule type" value="Genomic_DNA"/>
</dbReference>
<reference evidence="1" key="1">
    <citation type="submission" date="2021-03" db="EMBL/GenBank/DDBJ databases">
        <authorList>
            <person name="Tran Van P."/>
        </authorList>
    </citation>
    <scope>NUCLEOTIDE SEQUENCE</scope>
</reference>
<keyword evidence="2" id="KW-1185">Reference proteome</keyword>
<gene>
    <name evidence="1" type="ORF">TPAB3V08_LOCUS16141</name>
</gene>
<organism evidence="1 2">
    <name type="scientific">Timema podura</name>
    <name type="common">Walking stick</name>
    <dbReference type="NCBI Taxonomy" id="61482"/>
    <lineage>
        <taxon>Eukaryota</taxon>
        <taxon>Metazoa</taxon>
        <taxon>Ecdysozoa</taxon>
        <taxon>Arthropoda</taxon>
        <taxon>Hexapoda</taxon>
        <taxon>Insecta</taxon>
        <taxon>Pterygota</taxon>
        <taxon>Neoptera</taxon>
        <taxon>Polyneoptera</taxon>
        <taxon>Phasmatodea</taxon>
        <taxon>Timematodea</taxon>
        <taxon>Timematoidea</taxon>
        <taxon>Timematidae</taxon>
        <taxon>Timema</taxon>
    </lineage>
</organism>
<protein>
    <submittedName>
        <fullName evidence="1">Uncharacterized protein</fullName>
    </submittedName>
</protein>
<comment type="caution">
    <text evidence="1">The sequence shown here is derived from an EMBL/GenBank/DDBJ whole genome shotgun (WGS) entry which is preliminary data.</text>
</comment>
<sequence length="111" mass="12322">MKHIRRHLAEGKEGAILVPPKGLPHFKPEISRLASEIKSADSLKHACKTLNHVLAASKCHPNNKVHSCSDNEADADVEKSAGEDVTEKLKNVKKKMLRKRKKPGKILKGKF</sequence>